<feature type="domain" description="ISXO2-like transposase" evidence="1">
    <location>
        <begin position="95"/>
        <end position="233"/>
    </location>
</feature>
<dbReference type="EMBL" id="ADBF01000012">
    <property type="protein sequence ID" value="EFE50795.1"/>
    <property type="molecule type" value="Genomic_DNA"/>
</dbReference>
<gene>
    <name evidence="2" type="ORF">NEIELOOT_00501</name>
</gene>
<dbReference type="Proteomes" id="UP000005536">
    <property type="component" value="Unassembled WGS sequence"/>
</dbReference>
<dbReference type="InterPro" id="IPR024445">
    <property type="entry name" value="Tnp_ISXO2-like"/>
</dbReference>
<organism evidence="2 3">
    <name type="scientific">Neisseria elongata subsp. glycolytica ATCC 29315</name>
    <dbReference type="NCBI Taxonomy" id="546263"/>
    <lineage>
        <taxon>Bacteria</taxon>
        <taxon>Pseudomonadati</taxon>
        <taxon>Pseudomonadota</taxon>
        <taxon>Betaproteobacteria</taxon>
        <taxon>Neisseriales</taxon>
        <taxon>Neisseriaceae</taxon>
        <taxon>Neisseria</taxon>
    </lineage>
</organism>
<protein>
    <recommendedName>
        <fullName evidence="1">ISXO2-like transposase domain-containing protein</fullName>
    </recommendedName>
</protein>
<dbReference type="AlphaFoldDB" id="D4DN77"/>
<evidence type="ECO:0000313" key="3">
    <source>
        <dbReference type="Proteomes" id="UP000005536"/>
    </source>
</evidence>
<dbReference type="PANTHER" id="PTHR47163:SF2">
    <property type="entry name" value="SI:DKEY-17M8.2"/>
    <property type="match status" value="1"/>
</dbReference>
<dbReference type="InterPro" id="IPR053164">
    <property type="entry name" value="IS1016-like_transposase"/>
</dbReference>
<evidence type="ECO:0000259" key="1">
    <source>
        <dbReference type="SMART" id="SM01126"/>
    </source>
</evidence>
<dbReference type="NCBIfam" id="NF033547">
    <property type="entry name" value="transpos_IS1595"/>
    <property type="match status" value="1"/>
</dbReference>
<accession>D4DN77</accession>
<dbReference type="PANTHER" id="PTHR47163">
    <property type="entry name" value="DDE_TNP_IS1595 DOMAIN-CONTAINING PROTEIN"/>
    <property type="match status" value="1"/>
</dbReference>
<proteinExistence type="predicted"/>
<evidence type="ECO:0000313" key="2">
    <source>
        <dbReference type="EMBL" id="EFE50795.1"/>
    </source>
</evidence>
<name>D4DN77_NEIEG</name>
<dbReference type="Pfam" id="PF12762">
    <property type="entry name" value="DDE_Tnp_IS1595"/>
    <property type="match status" value="1"/>
</dbReference>
<reference evidence="2 3" key="1">
    <citation type="submission" date="2010-02" db="EMBL/GenBank/DDBJ databases">
        <authorList>
            <person name="Weinstock G."/>
            <person name="Sodergren E."/>
            <person name="Clifton S."/>
            <person name="Fulton L."/>
            <person name="Fulton B."/>
            <person name="Courtney L."/>
            <person name="Fronick C."/>
            <person name="Harrison M."/>
            <person name="Strong C."/>
            <person name="Farmer C."/>
            <person name="Delahaunty K."/>
            <person name="Markovic C."/>
            <person name="Hall O."/>
            <person name="Minx P."/>
            <person name="Tomlinson C."/>
            <person name="Mitreva M."/>
            <person name="Nelson J."/>
            <person name="Hou S."/>
            <person name="Wollam A."/>
            <person name="Pepin K.H."/>
            <person name="Johnson M."/>
            <person name="Bhonagiri V."/>
            <person name="Zhang X."/>
            <person name="Suruliraj S."/>
            <person name="Warren W."/>
            <person name="Chinwalla A."/>
            <person name="Mardis E.R."/>
            <person name="Wilson R.K."/>
        </authorList>
    </citation>
    <scope>NUCLEOTIDE SEQUENCE [LARGE SCALE GENOMIC DNA]</scope>
    <source>
        <strain evidence="2 3">ATCC 29315</strain>
    </source>
</reference>
<sequence length="250" mass="28591">MIAKAMAMAMANRTVFIDLFRGCTRLADMLPSKYEDNTLQIKEKVQKELLRFFVLEVTARSAADILGIQPNSAILFYRKIRMVISHYLALVADEVLEGPVELDESCFGGRRKGRRGRGAAGKVVVFGILKRNGRVYTVVVDNAKSDTLMPVIKQKIMPDSIVYTDSMSSYDKLDVSGFIDYRINHSKEFADRQNHINGIGNFWNQAKRALRKYNGIDRKSFLLFLKECEFRFNFGTPSRQLKILRDWCGI</sequence>
<dbReference type="SMART" id="SM01126">
    <property type="entry name" value="DDE_Tnp_IS1595"/>
    <property type="match status" value="1"/>
</dbReference>
<comment type="caution">
    <text evidence="2">The sequence shown here is derived from an EMBL/GenBank/DDBJ whole genome shotgun (WGS) entry which is preliminary data.</text>
</comment>